<dbReference type="SUPFAM" id="SSF51306">
    <property type="entry name" value="LexA/Signal peptidase"/>
    <property type="match status" value="1"/>
</dbReference>
<comment type="subcellular location">
    <subcellularLocation>
        <location evidence="2">Cell membrane</location>
        <topology evidence="2">Single-pass type II membrane protein</topology>
    </subcellularLocation>
    <subcellularLocation>
        <location evidence="9">Membrane</location>
        <topology evidence="9">Single-pass type II membrane protein</topology>
    </subcellularLocation>
</comment>
<gene>
    <name evidence="11" type="primary">lepB</name>
    <name evidence="11" type="ORF">HMPREF9088_2166</name>
</gene>
<evidence type="ECO:0000256" key="2">
    <source>
        <dbReference type="ARBA" id="ARBA00004401"/>
    </source>
</evidence>
<dbReference type="PRINTS" id="PR00727">
    <property type="entry name" value="LEADERPTASE"/>
</dbReference>
<dbReference type="NCBIfam" id="TIGR02227">
    <property type="entry name" value="sigpep_I_bact"/>
    <property type="match status" value="1"/>
</dbReference>
<proteinExistence type="inferred from homology"/>
<dbReference type="GeneID" id="302704886"/>
<evidence type="ECO:0000259" key="10">
    <source>
        <dbReference type="Pfam" id="PF10502"/>
    </source>
</evidence>
<dbReference type="GO" id="GO:0009003">
    <property type="term" value="F:signal peptidase activity"/>
    <property type="evidence" value="ECO:0007669"/>
    <property type="project" value="UniProtKB-EC"/>
</dbReference>
<dbReference type="GO" id="GO:0006465">
    <property type="term" value="P:signal peptide processing"/>
    <property type="evidence" value="ECO:0007669"/>
    <property type="project" value="InterPro"/>
</dbReference>
<dbReference type="EC" id="3.4.21.89" evidence="4 8"/>
<dbReference type="GO" id="GO:0005886">
    <property type="term" value="C:plasma membrane"/>
    <property type="evidence" value="ECO:0007669"/>
    <property type="project" value="UniProtKB-SubCell"/>
</dbReference>
<dbReference type="InterPro" id="IPR019756">
    <property type="entry name" value="Pept_S26A_signal_pept_1_Ser-AS"/>
</dbReference>
<sequence>MKKFLSDWGLFIVIILAFLVVRIFVFTPVQVSGHSMDPTLADGQRLIVNKLAKIERFDIITTKEPDDESTTAVKRVIGLPGDTVKMSGDVLTINGKTYKEAYLNEFKKAFADDKLQSEYSYSTLFQERAEAATSFTSDFEVTVPAGSYFVLGDNRLVSKDSRIFGFVTKDDIQGEVLLRYWPLKQLSVF</sequence>
<evidence type="ECO:0000256" key="7">
    <source>
        <dbReference type="PIRSR" id="PIRSR600223-1"/>
    </source>
</evidence>
<comment type="catalytic activity">
    <reaction evidence="1 8">
        <text>Cleavage of hydrophobic, N-terminal signal or leader sequences from secreted and periplasmic proteins.</text>
        <dbReference type="EC" id="3.4.21.89"/>
    </reaction>
</comment>
<dbReference type="RefSeq" id="WP_007209177.1">
    <property type="nucleotide sequence ID" value="NZ_GL622241.1"/>
</dbReference>
<feature type="active site" evidence="7">
    <location>
        <position position="35"/>
    </location>
</feature>
<dbReference type="STRING" id="888064.HMPREF9088_2166"/>
<dbReference type="PANTHER" id="PTHR43390:SF1">
    <property type="entry name" value="CHLOROPLAST PROCESSING PEPTIDASE"/>
    <property type="match status" value="1"/>
</dbReference>
<dbReference type="InterPro" id="IPR036286">
    <property type="entry name" value="LexA/Signal_pep-like_sf"/>
</dbReference>
<feature type="domain" description="Peptidase S26" evidence="10">
    <location>
        <begin position="7"/>
        <end position="181"/>
    </location>
</feature>
<evidence type="ECO:0000313" key="11">
    <source>
        <dbReference type="EMBL" id="EFU73051.1"/>
    </source>
</evidence>
<keyword evidence="6 8" id="KW-0378">Hydrolase</keyword>
<dbReference type="OrthoDB" id="9802919at2"/>
<dbReference type="HOGENOM" id="CLU_028723_5_0_9"/>
<evidence type="ECO:0000256" key="3">
    <source>
        <dbReference type="ARBA" id="ARBA00009370"/>
    </source>
</evidence>
<dbReference type="GO" id="GO:0004252">
    <property type="term" value="F:serine-type endopeptidase activity"/>
    <property type="evidence" value="ECO:0007669"/>
    <property type="project" value="InterPro"/>
</dbReference>
<dbReference type="PANTHER" id="PTHR43390">
    <property type="entry name" value="SIGNAL PEPTIDASE I"/>
    <property type="match status" value="1"/>
</dbReference>
<name>E6LIH6_ENTI1</name>
<accession>E6LIH6</accession>
<evidence type="ECO:0000256" key="4">
    <source>
        <dbReference type="ARBA" id="ARBA00013208"/>
    </source>
</evidence>
<feature type="active site" evidence="7">
    <location>
        <position position="74"/>
    </location>
</feature>
<dbReference type="CDD" id="cd06530">
    <property type="entry name" value="S26_SPase_I"/>
    <property type="match status" value="1"/>
</dbReference>
<dbReference type="Gene3D" id="2.10.109.10">
    <property type="entry name" value="Umud Fragment, subunit A"/>
    <property type="match status" value="1"/>
</dbReference>
<comment type="caution">
    <text evidence="11">The sequence shown here is derived from an EMBL/GenBank/DDBJ whole genome shotgun (WGS) entry which is preliminary data.</text>
</comment>
<dbReference type="PATRIC" id="fig|888064.11.peg.1931"/>
<dbReference type="Proteomes" id="UP000010296">
    <property type="component" value="Unassembled WGS sequence"/>
</dbReference>
<dbReference type="EMBL" id="AEPV01000086">
    <property type="protein sequence ID" value="EFU73051.1"/>
    <property type="molecule type" value="Genomic_DNA"/>
</dbReference>
<evidence type="ECO:0000256" key="8">
    <source>
        <dbReference type="RuleBase" id="RU003993"/>
    </source>
</evidence>
<reference evidence="11 12" key="1">
    <citation type="submission" date="2010-12" db="EMBL/GenBank/DDBJ databases">
        <authorList>
            <person name="Muzny D."/>
            <person name="Qin X."/>
            <person name="Deng J."/>
            <person name="Jiang H."/>
            <person name="Liu Y."/>
            <person name="Qu J."/>
            <person name="Song X.-Z."/>
            <person name="Zhang L."/>
            <person name="Thornton R."/>
            <person name="Coyle M."/>
            <person name="Francisco L."/>
            <person name="Jackson L."/>
            <person name="Javaid M."/>
            <person name="Korchina V."/>
            <person name="Kovar C."/>
            <person name="Mata R."/>
            <person name="Mathew T."/>
            <person name="Ngo R."/>
            <person name="Nguyen L."/>
            <person name="Nguyen N."/>
            <person name="Okwuonu G."/>
            <person name="Ongeri F."/>
            <person name="Pham C."/>
            <person name="Simmons D."/>
            <person name="Wilczek-Boney K."/>
            <person name="Hale W."/>
            <person name="Jakkamsetti A."/>
            <person name="Pham P."/>
            <person name="Ruth R."/>
            <person name="San Lucas F."/>
            <person name="Warren J."/>
            <person name="Zhang J."/>
            <person name="Zhao Z."/>
            <person name="Zhou C."/>
            <person name="Zhu D."/>
            <person name="Lee S."/>
            <person name="Bess C."/>
            <person name="Blankenburg K."/>
            <person name="Forbes L."/>
            <person name="Fu Q."/>
            <person name="Gubbala S."/>
            <person name="Hirani K."/>
            <person name="Jayaseelan J.C."/>
            <person name="Lara F."/>
            <person name="Munidasa M."/>
            <person name="Palculict T."/>
            <person name="Patil S."/>
            <person name="Pu L.-L."/>
            <person name="Saada N."/>
            <person name="Tang L."/>
            <person name="Weissenberger G."/>
            <person name="Zhu Y."/>
            <person name="Hemphill L."/>
            <person name="Shang Y."/>
            <person name="Youmans B."/>
            <person name="Ayvaz T."/>
            <person name="Ross M."/>
            <person name="Santibanez J."/>
            <person name="Aqrawi P."/>
            <person name="Gross S."/>
            <person name="Joshi V."/>
            <person name="Fowler G."/>
            <person name="Nazareth L."/>
            <person name="Reid J."/>
            <person name="Worley K."/>
            <person name="Petrosino J."/>
            <person name="Highlander S."/>
            <person name="Gibbs R."/>
        </authorList>
    </citation>
    <scope>NUCLEOTIDE SEQUENCE [LARGE SCALE GENOMIC DNA]</scope>
    <source>
        <strain evidence="12">DSM 15952 / CCUG 50447 / LMG 22039 / TP 1.5</strain>
    </source>
</reference>
<dbReference type="AlphaFoldDB" id="E6LIH6"/>
<organism evidence="11 12">
    <name type="scientific">Enterococcus italicus (strain DSM 15952 / CCUG 50447 / LMG 22039 / TP 1.5)</name>
    <dbReference type="NCBI Taxonomy" id="888064"/>
    <lineage>
        <taxon>Bacteria</taxon>
        <taxon>Bacillati</taxon>
        <taxon>Bacillota</taxon>
        <taxon>Bacilli</taxon>
        <taxon>Lactobacillales</taxon>
        <taxon>Enterococcaceae</taxon>
        <taxon>Enterococcus</taxon>
    </lineage>
</organism>
<protein>
    <recommendedName>
        <fullName evidence="4 8">Signal peptidase I</fullName>
        <ecNumber evidence="4 8">3.4.21.89</ecNumber>
    </recommendedName>
</protein>
<evidence type="ECO:0000256" key="1">
    <source>
        <dbReference type="ARBA" id="ARBA00000677"/>
    </source>
</evidence>
<comment type="similarity">
    <text evidence="3 9">Belongs to the peptidase S26 family.</text>
</comment>
<evidence type="ECO:0000256" key="6">
    <source>
        <dbReference type="ARBA" id="ARBA00022801"/>
    </source>
</evidence>
<keyword evidence="12" id="KW-1185">Reference proteome</keyword>
<dbReference type="InterPro" id="IPR019758">
    <property type="entry name" value="Pept_S26A_signal_pept_1_CS"/>
</dbReference>
<evidence type="ECO:0000256" key="5">
    <source>
        <dbReference type="ARBA" id="ARBA00022670"/>
    </source>
</evidence>
<keyword evidence="5 8" id="KW-0645">Protease</keyword>
<dbReference type="InterPro" id="IPR000223">
    <property type="entry name" value="Pept_S26A_signal_pept_1"/>
</dbReference>
<evidence type="ECO:0000313" key="12">
    <source>
        <dbReference type="Proteomes" id="UP000010296"/>
    </source>
</evidence>
<dbReference type="MEROPS" id="S26.015"/>
<dbReference type="PROSITE" id="PS00760">
    <property type="entry name" value="SPASE_I_2"/>
    <property type="match status" value="1"/>
</dbReference>
<dbReference type="InterPro" id="IPR019757">
    <property type="entry name" value="Pept_S26A_signal_pept_1_Lys-AS"/>
</dbReference>
<evidence type="ECO:0000256" key="9">
    <source>
        <dbReference type="RuleBase" id="RU362042"/>
    </source>
</evidence>
<dbReference type="Pfam" id="PF10502">
    <property type="entry name" value="Peptidase_S26"/>
    <property type="match status" value="1"/>
</dbReference>
<dbReference type="PROSITE" id="PS00501">
    <property type="entry name" value="SPASE_I_1"/>
    <property type="match status" value="1"/>
</dbReference>
<dbReference type="eggNOG" id="COG0681">
    <property type="taxonomic scope" value="Bacteria"/>
</dbReference>
<dbReference type="InterPro" id="IPR019533">
    <property type="entry name" value="Peptidase_S26"/>
</dbReference>
<dbReference type="PROSITE" id="PS00761">
    <property type="entry name" value="SPASE_I_3"/>
    <property type="match status" value="1"/>
</dbReference>